<feature type="transmembrane region" description="Helical" evidence="1">
    <location>
        <begin position="67"/>
        <end position="87"/>
    </location>
</feature>
<evidence type="ECO:0000256" key="1">
    <source>
        <dbReference type="SAM" id="Phobius"/>
    </source>
</evidence>
<keyword evidence="3" id="KW-1185">Reference proteome</keyword>
<evidence type="ECO:0000313" key="3">
    <source>
        <dbReference type="Proteomes" id="UP000011626"/>
    </source>
</evidence>
<dbReference type="Proteomes" id="UP000011626">
    <property type="component" value="Unassembled WGS sequence"/>
</dbReference>
<feature type="transmembrane region" description="Helical" evidence="1">
    <location>
        <begin position="166"/>
        <end position="193"/>
    </location>
</feature>
<dbReference type="RefSeq" id="WP_006885616.1">
    <property type="nucleotide sequence ID" value="NZ_AOIU01000044.1"/>
</dbReference>
<proteinExistence type="predicted"/>
<accession>M0CCA0</accession>
<comment type="caution">
    <text evidence="2">The sequence shown here is derived from an EMBL/GenBank/DDBJ whole genome shotgun (WGS) entry which is preliminary data.</text>
</comment>
<gene>
    <name evidence="2" type="ORF">C475_19763</name>
</gene>
<organism evidence="2 3">
    <name type="scientific">Halosimplex carlsbadense 2-9-1</name>
    <dbReference type="NCBI Taxonomy" id="797114"/>
    <lineage>
        <taxon>Archaea</taxon>
        <taxon>Methanobacteriati</taxon>
        <taxon>Methanobacteriota</taxon>
        <taxon>Stenosarchaea group</taxon>
        <taxon>Halobacteria</taxon>
        <taxon>Halobacteriales</taxon>
        <taxon>Haloarculaceae</taxon>
        <taxon>Halosimplex</taxon>
    </lineage>
</organism>
<protein>
    <recommendedName>
        <fullName evidence="4">Yip1 domain-containing protein</fullName>
    </recommendedName>
</protein>
<sequence length="203" mass="22389">MTDLSIDSIRQVFFDRLQIFVRAFERGLAQDRSSIDGALRLLTRPTQFPQNPTEPGLWKYGLQYRPVALGLLFTSGALAAAMTLAACQELRAFRRQNPEADLEPMDWMGLTSALLQNGTQLRSGHSLFGGAFGIGFGAIVLGLGQYYLMLTEPGIRNAFRAVTVDIFVSVILMLPLTALLMPFVGAPVAYCYICYRALVAFRA</sequence>
<dbReference type="STRING" id="797114.C475_19763"/>
<dbReference type="AlphaFoldDB" id="M0CCA0"/>
<evidence type="ECO:0000313" key="2">
    <source>
        <dbReference type="EMBL" id="ELZ20870.1"/>
    </source>
</evidence>
<keyword evidence="1" id="KW-0472">Membrane</keyword>
<feature type="transmembrane region" description="Helical" evidence="1">
    <location>
        <begin position="127"/>
        <end position="146"/>
    </location>
</feature>
<reference evidence="2 3" key="1">
    <citation type="journal article" date="2014" name="PLoS Genet.">
        <title>Phylogenetically driven sequencing of extremely halophilic archaea reveals strategies for static and dynamic osmo-response.</title>
        <authorList>
            <person name="Becker E.A."/>
            <person name="Seitzer P.M."/>
            <person name="Tritt A."/>
            <person name="Larsen D."/>
            <person name="Krusor M."/>
            <person name="Yao A.I."/>
            <person name="Wu D."/>
            <person name="Madern D."/>
            <person name="Eisen J.A."/>
            <person name="Darling A.E."/>
            <person name="Facciotti M.T."/>
        </authorList>
    </citation>
    <scope>NUCLEOTIDE SEQUENCE [LARGE SCALE GENOMIC DNA]</scope>
    <source>
        <strain evidence="2 3">2-9-1</strain>
    </source>
</reference>
<keyword evidence="1" id="KW-0812">Transmembrane</keyword>
<keyword evidence="1" id="KW-1133">Transmembrane helix</keyword>
<dbReference type="EMBL" id="AOIU01000044">
    <property type="protein sequence ID" value="ELZ20870.1"/>
    <property type="molecule type" value="Genomic_DNA"/>
</dbReference>
<name>M0CCA0_9EURY</name>
<evidence type="ECO:0008006" key="4">
    <source>
        <dbReference type="Google" id="ProtNLM"/>
    </source>
</evidence>